<dbReference type="KEGG" id="vg:14013411"/>
<accession>H6WXN6</accession>
<dbReference type="OrthoDB" id="26683at10239"/>
<reference evidence="1 2" key="1">
    <citation type="journal article" date="2012" name="J. Virol.">
        <title>Complete Genome Sequence of a Novel Marine Siphovirus, pVp-1, Infecting Vibrio parahaemolyticus.</title>
        <authorList>
            <person name="Kim J.H."/>
            <person name="Jun J.W."/>
            <person name="Choresca C.H."/>
            <person name="Shin S.P."/>
            <person name="Han J.E."/>
            <person name="Park S.C."/>
        </authorList>
    </citation>
    <scope>NUCLEOTIDE SEQUENCE [LARGE SCALE GENOMIC DNA]</scope>
</reference>
<sequence>MAEIITIDQYKAFASIEGKKNDPQIEALIKSCSEIVQDYIGYPLTSTGAIETTIRTRNNTTSYMLPAIDMDVQQLKYIPRGYDTADGKELTLADYSVSETGLLELYTVKPRDGDTLLVSYQVAPKELEAIQLATMLLVKYYYKEEFNKTSVGAGGQTVSYQTGKNFPPHVRAILLMHRMF</sequence>
<dbReference type="GeneID" id="14013411"/>
<dbReference type="Gene3D" id="1.10.3230.30">
    <property type="entry name" value="Phage gp6-like head-tail connector protein"/>
    <property type="match status" value="1"/>
</dbReference>
<dbReference type="InterPro" id="IPR056472">
    <property type="entry name" value="HCP"/>
</dbReference>
<gene>
    <name evidence="1" type="ORF">pVp-1_0145</name>
</gene>
<dbReference type="EMBL" id="JQ340389">
    <property type="protein sequence ID" value="AFB84002.1"/>
    <property type="molecule type" value="Genomic_DNA"/>
</dbReference>
<evidence type="ECO:0008006" key="3">
    <source>
        <dbReference type="Google" id="ProtNLM"/>
    </source>
</evidence>
<organism evidence="1 2">
    <name type="scientific">Vibrio phage pVp-1</name>
    <dbReference type="NCBI Taxonomy" id="1150989"/>
    <lineage>
        <taxon>Viruses</taxon>
        <taxon>Duplodnaviria</taxon>
        <taxon>Heunggongvirae</taxon>
        <taxon>Uroviricota</taxon>
        <taxon>Caudoviricetes</taxon>
        <taxon>Demerecviridae</taxon>
        <taxon>Ermolyevavirinae</taxon>
        <taxon>Vipunavirus</taxon>
        <taxon>Vipunavirus pVp1</taxon>
    </lineage>
</organism>
<dbReference type="Pfam" id="PF24163">
    <property type="entry name" value="HCP"/>
    <property type="match status" value="1"/>
</dbReference>
<protein>
    <recommendedName>
        <fullName evidence="3">Head completion protein</fullName>
    </recommendedName>
</protein>
<evidence type="ECO:0000313" key="1">
    <source>
        <dbReference type="EMBL" id="AFB84002.1"/>
    </source>
</evidence>
<keyword evidence="2" id="KW-1185">Reference proteome</keyword>
<dbReference type="RefSeq" id="YP_007007968.1">
    <property type="nucleotide sequence ID" value="NC_019529.1"/>
</dbReference>
<evidence type="ECO:0000313" key="2">
    <source>
        <dbReference type="Proteomes" id="UP000007520"/>
    </source>
</evidence>
<dbReference type="Proteomes" id="UP000007520">
    <property type="component" value="Segment"/>
</dbReference>
<name>H6WXN6_9CAUD</name>
<proteinExistence type="predicted"/>